<dbReference type="RefSeq" id="WP_188384071.1">
    <property type="nucleotide sequence ID" value="NZ_BMEY01000006.1"/>
</dbReference>
<feature type="transmembrane region" description="Helical" evidence="3">
    <location>
        <begin position="529"/>
        <end position="548"/>
    </location>
</feature>
<dbReference type="PANTHER" id="PTHR48109">
    <property type="entry name" value="DIHYDROOROTATE DEHYDROGENASE (QUINONE), MITOCHONDRIAL-RELATED"/>
    <property type="match status" value="1"/>
</dbReference>
<accession>A0A916RYF5</accession>
<evidence type="ECO:0000313" key="5">
    <source>
        <dbReference type="Proteomes" id="UP000613512"/>
    </source>
</evidence>
<dbReference type="EMBL" id="BMEY01000006">
    <property type="protein sequence ID" value="GGA72357.1"/>
    <property type="molecule type" value="Genomic_DNA"/>
</dbReference>
<feature type="transmembrane region" description="Helical" evidence="3">
    <location>
        <begin position="377"/>
        <end position="394"/>
    </location>
</feature>
<dbReference type="Gene3D" id="3.20.20.70">
    <property type="entry name" value="Aldolase class I"/>
    <property type="match status" value="2"/>
</dbReference>
<feature type="transmembrane region" description="Helical" evidence="3">
    <location>
        <begin position="400"/>
        <end position="417"/>
    </location>
</feature>
<dbReference type="GO" id="GO:0006207">
    <property type="term" value="P:'de novo' pyrimidine nucleobase biosynthetic process"/>
    <property type="evidence" value="ECO:0007669"/>
    <property type="project" value="TreeGrafter"/>
</dbReference>
<dbReference type="Proteomes" id="UP000613512">
    <property type="component" value="Unassembled WGS sequence"/>
</dbReference>
<dbReference type="AlphaFoldDB" id="A0A916RYF5"/>
<dbReference type="PANTHER" id="PTHR48109:SF4">
    <property type="entry name" value="DIHYDROOROTATE DEHYDROGENASE (QUINONE), MITOCHONDRIAL"/>
    <property type="match status" value="1"/>
</dbReference>
<reference evidence="4" key="2">
    <citation type="submission" date="2020-09" db="EMBL/GenBank/DDBJ databases">
        <authorList>
            <person name="Sun Q."/>
            <person name="Zhou Y."/>
        </authorList>
    </citation>
    <scope>NUCLEOTIDE SEQUENCE</scope>
    <source>
        <strain evidence="4">CGMCC 1.12408</strain>
    </source>
</reference>
<evidence type="ECO:0008006" key="6">
    <source>
        <dbReference type="Google" id="ProtNLM"/>
    </source>
</evidence>
<feature type="transmembrane region" description="Helical" evidence="3">
    <location>
        <begin position="292"/>
        <end position="318"/>
    </location>
</feature>
<gene>
    <name evidence="4" type="ORF">GCM10008025_15190</name>
</gene>
<feature type="transmembrane region" description="Helical" evidence="3">
    <location>
        <begin position="502"/>
        <end position="523"/>
    </location>
</feature>
<keyword evidence="3" id="KW-0812">Transmembrane</keyword>
<sequence length="585" mass="65960">MPDWSYHGIFRPLLTKLSPMISREFIHRGMNTIASLPFGFGAHIINFLGREESSHFLKLEKHGLEFKNRVGLSGKIDPLQTGTRAFTNLGFGFLEIGPITLNPTEQFTKPIVNDESQVIHFPKNAESIGLEKTFKKLHKLKKKQPIFARLVGTENELLKMIQQLDNFVDGYIIETNRTEILHNTQKPVFYAGEVINFPKQACSGIVLEKKQDSSLVEEIINLRKTGFHGTIITSGGVSEPEHALKLLDAGADFIMVSDGYVFSGPGLTKRINEALVDRLNIDPPPQPGWFSYWLFGLFIMIGGILAFIFSITSVILPYDEYFLEMKRETIWVFNERIMQFMAHDRMTLAGTMISGGIVYMQLARHGVRRGMRWAKQAIDAAAITGFLGIFAFIGYGYFDWLHLVLWLVLLPVYIYGFQKTKGIRGTPSSKNRKNDRVFKKGIFGQLSFVLLGFSFVLGGIVISIIGVTSIFVSTDLAYLCMPPEMMEAFNENLLPVIAHDRAGFGSALLSVGLLVLMMSLWGVQQGQKWVWWTYLIGGLPAFYAGIYIHFAIGYTTFIHLLPAYIALGLFVIGLILTYQFFRKQD</sequence>
<evidence type="ECO:0000256" key="1">
    <source>
        <dbReference type="ARBA" id="ARBA00001917"/>
    </source>
</evidence>
<evidence type="ECO:0000256" key="2">
    <source>
        <dbReference type="ARBA" id="ARBA00004725"/>
    </source>
</evidence>
<dbReference type="GO" id="GO:0009220">
    <property type="term" value="P:pyrimidine ribonucleotide biosynthetic process"/>
    <property type="evidence" value="ECO:0007669"/>
    <property type="project" value="TreeGrafter"/>
</dbReference>
<dbReference type="SUPFAM" id="SSF51395">
    <property type="entry name" value="FMN-linked oxidoreductases"/>
    <property type="match status" value="1"/>
</dbReference>
<keyword evidence="3" id="KW-1133">Transmembrane helix</keyword>
<dbReference type="GO" id="GO:0004152">
    <property type="term" value="F:dihydroorotate dehydrogenase activity"/>
    <property type="evidence" value="ECO:0007669"/>
    <property type="project" value="TreeGrafter"/>
</dbReference>
<protein>
    <recommendedName>
        <fullName evidence="6">Dihydroorotate dehydrogenase</fullName>
    </recommendedName>
</protein>
<dbReference type="InterPro" id="IPR013785">
    <property type="entry name" value="Aldolase_TIM"/>
</dbReference>
<evidence type="ECO:0000313" key="4">
    <source>
        <dbReference type="EMBL" id="GGA72357.1"/>
    </source>
</evidence>
<name>A0A916RYF5_9BACI</name>
<reference evidence="4" key="1">
    <citation type="journal article" date="2014" name="Int. J. Syst. Evol. Microbiol.">
        <title>Complete genome sequence of Corynebacterium casei LMG S-19264T (=DSM 44701T), isolated from a smear-ripened cheese.</title>
        <authorList>
            <consortium name="US DOE Joint Genome Institute (JGI-PGF)"/>
            <person name="Walter F."/>
            <person name="Albersmeier A."/>
            <person name="Kalinowski J."/>
            <person name="Ruckert C."/>
        </authorList>
    </citation>
    <scope>NUCLEOTIDE SEQUENCE</scope>
    <source>
        <strain evidence="4">CGMCC 1.12408</strain>
    </source>
</reference>
<comment type="pathway">
    <text evidence="2">Pyrimidine metabolism; UMP biosynthesis via de novo pathway.</text>
</comment>
<comment type="caution">
    <text evidence="4">The sequence shown here is derived from an EMBL/GenBank/DDBJ whole genome shotgun (WGS) entry which is preliminary data.</text>
</comment>
<keyword evidence="3" id="KW-0472">Membrane</keyword>
<dbReference type="InterPro" id="IPR050074">
    <property type="entry name" value="DHO_dehydrogenase"/>
</dbReference>
<keyword evidence="5" id="KW-1185">Reference proteome</keyword>
<comment type="cofactor">
    <cofactor evidence="1">
        <name>FMN</name>
        <dbReference type="ChEBI" id="CHEBI:58210"/>
    </cofactor>
</comment>
<evidence type="ECO:0000256" key="3">
    <source>
        <dbReference type="SAM" id="Phobius"/>
    </source>
</evidence>
<organism evidence="4 5">
    <name type="scientific">Ornithinibacillus halotolerans</name>
    <dbReference type="NCBI Taxonomy" id="1274357"/>
    <lineage>
        <taxon>Bacteria</taxon>
        <taxon>Bacillati</taxon>
        <taxon>Bacillota</taxon>
        <taxon>Bacilli</taxon>
        <taxon>Bacillales</taxon>
        <taxon>Bacillaceae</taxon>
        <taxon>Ornithinibacillus</taxon>
    </lineage>
</organism>
<feature type="transmembrane region" description="Helical" evidence="3">
    <location>
        <begin position="560"/>
        <end position="581"/>
    </location>
</feature>
<proteinExistence type="predicted"/>